<evidence type="ECO:0000313" key="2">
    <source>
        <dbReference type="EMBL" id="CDF34630.1"/>
    </source>
</evidence>
<protein>
    <submittedName>
        <fullName evidence="2">Uncharacterized protein</fullName>
    </submittedName>
</protein>
<dbReference type="AlphaFoldDB" id="R7QAZ3"/>
<dbReference type="RefSeq" id="XP_005714449.1">
    <property type="nucleotide sequence ID" value="XM_005714392.1"/>
</dbReference>
<accession>R7QAZ3</accession>
<feature type="compositionally biased region" description="Basic and acidic residues" evidence="1">
    <location>
        <begin position="290"/>
        <end position="304"/>
    </location>
</feature>
<dbReference type="Gramene" id="CDF34630">
    <property type="protein sequence ID" value="CDF34630"/>
    <property type="gene ID" value="CHC_T00003278001"/>
</dbReference>
<dbReference type="KEGG" id="ccp:CHC_T00003278001"/>
<dbReference type="EMBL" id="HG001703">
    <property type="protein sequence ID" value="CDF34630.1"/>
    <property type="molecule type" value="Genomic_DNA"/>
</dbReference>
<feature type="region of interest" description="Disordered" evidence="1">
    <location>
        <begin position="557"/>
        <end position="581"/>
    </location>
</feature>
<feature type="compositionally biased region" description="Acidic residues" evidence="1">
    <location>
        <begin position="329"/>
        <end position="339"/>
    </location>
</feature>
<proteinExistence type="predicted"/>
<dbReference type="OrthoDB" id="10654435at2759"/>
<evidence type="ECO:0000256" key="1">
    <source>
        <dbReference type="SAM" id="MobiDB-lite"/>
    </source>
</evidence>
<feature type="region of interest" description="Disordered" evidence="1">
    <location>
        <begin position="159"/>
        <end position="274"/>
    </location>
</feature>
<sequence>MKRLVGAEGTMPSSSSLALGDVLDSRQSTESALRNGLALPSRNAASIPIPMPRRASTDVALSARHVVQGKGLAAANVQHATPCSRRSPRLKALRKVFNPTLRSGVPLNTTEQKPVTVDREPSEASPDDTASIPDDIPMGARDAPGILLRQSEAALALVSKTGRGGPKAVGKLRLDSPDGEREASRTRKKQSRSAKGRQASEAVASTVKDSGPAERAPKRRGRPTGRGKDEVSVGTKKKRRAVVASQESVFADIDGNTREKSKVPNLFSDDDEDEVLQARGASVFDEIDRRETGSRVKRVDERPKRQSLTRQRSVFDEDVGVPKKKWDYDSESENSDDDFFPCQKTAPQKGLRAADRTRKPEVKRKKTVGLSPRKATGARKVSLSQSRASPRKGAIRANTANEVELQRDRTRTPSEDEEETDGDACSPSQGGSQTMSIVVEALPVKKKKATRYPEHLWTRMTSDELSTIRKGFVKYYPTPPSNMHAQGRFEQQYMREMPKAMVEALWKNELKPWSDRWWNFFTMFGDFSREKKKQKPLGKNPTLKQAEVDRWAKEFHAKHGDARIPAKTGNVEPDSTAAGAN</sequence>
<reference evidence="3" key="1">
    <citation type="journal article" date="2013" name="Proc. Natl. Acad. Sci. U.S.A.">
        <title>Genome structure and metabolic features in the red seaweed Chondrus crispus shed light on evolution of the Archaeplastida.</title>
        <authorList>
            <person name="Collen J."/>
            <person name="Porcel B."/>
            <person name="Carre W."/>
            <person name="Ball S.G."/>
            <person name="Chaparro C."/>
            <person name="Tonon T."/>
            <person name="Barbeyron T."/>
            <person name="Michel G."/>
            <person name="Noel B."/>
            <person name="Valentin K."/>
            <person name="Elias M."/>
            <person name="Artiguenave F."/>
            <person name="Arun A."/>
            <person name="Aury J.M."/>
            <person name="Barbosa-Neto J.F."/>
            <person name="Bothwell J.H."/>
            <person name="Bouget F.Y."/>
            <person name="Brillet L."/>
            <person name="Cabello-Hurtado F."/>
            <person name="Capella-Gutierrez S."/>
            <person name="Charrier B."/>
            <person name="Cladiere L."/>
            <person name="Cock J.M."/>
            <person name="Coelho S.M."/>
            <person name="Colleoni C."/>
            <person name="Czjzek M."/>
            <person name="Da Silva C."/>
            <person name="Delage L."/>
            <person name="Denoeud F."/>
            <person name="Deschamps P."/>
            <person name="Dittami S.M."/>
            <person name="Gabaldon T."/>
            <person name="Gachon C.M."/>
            <person name="Groisillier A."/>
            <person name="Herve C."/>
            <person name="Jabbari K."/>
            <person name="Katinka M."/>
            <person name="Kloareg B."/>
            <person name="Kowalczyk N."/>
            <person name="Labadie K."/>
            <person name="Leblanc C."/>
            <person name="Lopez P.J."/>
            <person name="McLachlan D.H."/>
            <person name="Meslet-Cladiere L."/>
            <person name="Moustafa A."/>
            <person name="Nehr Z."/>
            <person name="Nyvall Collen P."/>
            <person name="Panaud O."/>
            <person name="Partensky F."/>
            <person name="Poulain J."/>
            <person name="Rensing S.A."/>
            <person name="Rousvoal S."/>
            <person name="Samson G."/>
            <person name="Symeonidi A."/>
            <person name="Weissenbach J."/>
            <person name="Zambounis A."/>
            <person name="Wincker P."/>
            <person name="Boyen C."/>
        </authorList>
    </citation>
    <scope>NUCLEOTIDE SEQUENCE [LARGE SCALE GENOMIC DNA]</scope>
    <source>
        <strain evidence="3">cv. Stackhouse</strain>
    </source>
</reference>
<feature type="compositionally biased region" description="Basic residues" evidence="1">
    <location>
        <begin position="186"/>
        <end position="195"/>
    </location>
</feature>
<gene>
    <name evidence="2" type="ORF">CHC_T00003278001</name>
</gene>
<feature type="compositionally biased region" description="Basic and acidic residues" evidence="1">
    <location>
        <begin position="404"/>
        <end position="414"/>
    </location>
</feature>
<feature type="compositionally biased region" description="Basic and acidic residues" evidence="1">
    <location>
        <begin position="172"/>
        <end position="185"/>
    </location>
</feature>
<dbReference type="Proteomes" id="UP000012073">
    <property type="component" value="Unassembled WGS sequence"/>
</dbReference>
<evidence type="ECO:0000313" key="3">
    <source>
        <dbReference type="Proteomes" id="UP000012073"/>
    </source>
</evidence>
<name>R7QAZ3_CHOCR</name>
<dbReference type="GeneID" id="17322161"/>
<feature type="region of interest" description="Disordered" evidence="1">
    <location>
        <begin position="290"/>
        <end position="432"/>
    </location>
</feature>
<keyword evidence="3" id="KW-1185">Reference proteome</keyword>
<feature type="region of interest" description="Disordered" evidence="1">
    <location>
        <begin position="101"/>
        <end position="142"/>
    </location>
</feature>
<organism evidence="2 3">
    <name type="scientific">Chondrus crispus</name>
    <name type="common">Carrageen Irish moss</name>
    <name type="synonym">Polymorpha crispa</name>
    <dbReference type="NCBI Taxonomy" id="2769"/>
    <lineage>
        <taxon>Eukaryota</taxon>
        <taxon>Rhodophyta</taxon>
        <taxon>Florideophyceae</taxon>
        <taxon>Rhodymeniophycidae</taxon>
        <taxon>Gigartinales</taxon>
        <taxon>Gigartinaceae</taxon>
        <taxon>Chondrus</taxon>
    </lineage>
</organism>